<sequence length="118" mass="13732">MLLQIADNAFAKRPGTPSQEKGEEILCHLHMFRQYAESWVHRSLDNGPFVLIHGDREIFNLILDEDANIVSVLDWEWSRVVPLFDIFLAILRARERQRYGNELLAELDSHGLARESIF</sequence>
<feature type="domain" description="Aminoglycoside phosphotransferase" evidence="1">
    <location>
        <begin position="36"/>
        <end position="96"/>
    </location>
</feature>
<keyword evidence="3" id="KW-1185">Reference proteome</keyword>
<name>A0AA38R682_9PEZI</name>
<accession>A0AA38R682</accession>
<gene>
    <name evidence="2" type="ORF">NKR23_g12262</name>
</gene>
<proteinExistence type="predicted"/>
<dbReference type="Pfam" id="PF01636">
    <property type="entry name" value="APH"/>
    <property type="match status" value="1"/>
</dbReference>
<evidence type="ECO:0000259" key="1">
    <source>
        <dbReference type="Pfam" id="PF01636"/>
    </source>
</evidence>
<dbReference type="Gene3D" id="3.90.1200.10">
    <property type="match status" value="1"/>
</dbReference>
<dbReference type="EMBL" id="JANBVO010000096">
    <property type="protein sequence ID" value="KAJ9130292.1"/>
    <property type="molecule type" value="Genomic_DNA"/>
</dbReference>
<organism evidence="2 3">
    <name type="scientific">Pleurostoma richardsiae</name>
    <dbReference type="NCBI Taxonomy" id="41990"/>
    <lineage>
        <taxon>Eukaryota</taxon>
        <taxon>Fungi</taxon>
        <taxon>Dikarya</taxon>
        <taxon>Ascomycota</taxon>
        <taxon>Pezizomycotina</taxon>
        <taxon>Sordariomycetes</taxon>
        <taxon>Sordariomycetidae</taxon>
        <taxon>Calosphaeriales</taxon>
        <taxon>Pleurostomataceae</taxon>
        <taxon>Pleurostoma</taxon>
    </lineage>
</organism>
<dbReference type="SUPFAM" id="SSF56112">
    <property type="entry name" value="Protein kinase-like (PK-like)"/>
    <property type="match status" value="1"/>
</dbReference>
<dbReference type="InterPro" id="IPR002575">
    <property type="entry name" value="Aminoglycoside_PTrfase"/>
</dbReference>
<evidence type="ECO:0000313" key="2">
    <source>
        <dbReference type="EMBL" id="KAJ9130292.1"/>
    </source>
</evidence>
<reference evidence="2" key="1">
    <citation type="submission" date="2022-07" db="EMBL/GenBank/DDBJ databases">
        <title>Fungi with potential for degradation of polypropylene.</title>
        <authorList>
            <person name="Gostincar C."/>
        </authorList>
    </citation>
    <scope>NUCLEOTIDE SEQUENCE</scope>
    <source>
        <strain evidence="2">EXF-13308</strain>
    </source>
</reference>
<dbReference type="Proteomes" id="UP001174694">
    <property type="component" value="Unassembled WGS sequence"/>
</dbReference>
<comment type="caution">
    <text evidence="2">The sequence shown here is derived from an EMBL/GenBank/DDBJ whole genome shotgun (WGS) entry which is preliminary data.</text>
</comment>
<dbReference type="AlphaFoldDB" id="A0AA38R682"/>
<protein>
    <recommendedName>
        <fullName evidence="1">Aminoglycoside phosphotransferase domain-containing protein</fullName>
    </recommendedName>
</protein>
<evidence type="ECO:0000313" key="3">
    <source>
        <dbReference type="Proteomes" id="UP001174694"/>
    </source>
</evidence>
<dbReference type="InterPro" id="IPR011009">
    <property type="entry name" value="Kinase-like_dom_sf"/>
</dbReference>